<dbReference type="Proteomes" id="UP000054662">
    <property type="component" value="Unassembled WGS sequence"/>
</dbReference>
<dbReference type="InterPro" id="IPR013655">
    <property type="entry name" value="PAS_fold_3"/>
</dbReference>
<feature type="domain" description="GGDEF" evidence="4">
    <location>
        <begin position="372"/>
        <end position="512"/>
    </location>
</feature>
<evidence type="ECO:0000259" key="2">
    <source>
        <dbReference type="PROSITE" id="PS50113"/>
    </source>
</evidence>
<dbReference type="CDD" id="cd01949">
    <property type="entry name" value="GGDEF"/>
    <property type="match status" value="1"/>
</dbReference>
<dbReference type="InterPro" id="IPR050706">
    <property type="entry name" value="Cyclic-di-GMP_PDE-like"/>
</dbReference>
<reference evidence="5 6" key="1">
    <citation type="submission" date="2015-11" db="EMBL/GenBank/DDBJ databases">
        <title>Genomic analysis of 38 Legionella species identifies large and diverse effector repertoires.</title>
        <authorList>
            <person name="Burstein D."/>
            <person name="Amaro F."/>
            <person name="Zusman T."/>
            <person name="Lifshitz Z."/>
            <person name="Cohen O."/>
            <person name="Gilbert J.A."/>
            <person name="Pupko T."/>
            <person name="Shuman H.A."/>
            <person name="Segal G."/>
        </authorList>
    </citation>
    <scope>NUCLEOTIDE SEQUENCE [LARGE SCALE GENOMIC DNA]</scope>
    <source>
        <strain evidence="5 6">ATCC 49508</strain>
    </source>
</reference>
<keyword evidence="1" id="KW-0812">Transmembrane</keyword>
<dbReference type="SUPFAM" id="SSF55781">
    <property type="entry name" value="GAF domain-like"/>
    <property type="match status" value="1"/>
</dbReference>
<dbReference type="Pfam" id="PF08447">
    <property type="entry name" value="PAS_3"/>
    <property type="match status" value="1"/>
</dbReference>
<dbReference type="PROSITE" id="PS50883">
    <property type="entry name" value="EAL"/>
    <property type="match status" value="1"/>
</dbReference>
<dbReference type="SMART" id="SM00052">
    <property type="entry name" value="EAL"/>
    <property type="match status" value="1"/>
</dbReference>
<dbReference type="Pfam" id="PF00563">
    <property type="entry name" value="EAL"/>
    <property type="match status" value="1"/>
</dbReference>
<dbReference type="PANTHER" id="PTHR33121">
    <property type="entry name" value="CYCLIC DI-GMP PHOSPHODIESTERASE PDEF"/>
    <property type="match status" value="1"/>
</dbReference>
<dbReference type="SUPFAM" id="SSF55785">
    <property type="entry name" value="PYP-like sensor domain (PAS domain)"/>
    <property type="match status" value="1"/>
</dbReference>
<feature type="transmembrane region" description="Helical" evidence="1">
    <location>
        <begin position="6"/>
        <end position="29"/>
    </location>
</feature>
<dbReference type="PANTHER" id="PTHR33121:SF71">
    <property type="entry name" value="OXYGEN SENSOR PROTEIN DOSP"/>
    <property type="match status" value="1"/>
</dbReference>
<dbReference type="InterPro" id="IPR043128">
    <property type="entry name" value="Rev_trsase/Diguanyl_cyclase"/>
</dbReference>
<dbReference type="InterPro" id="IPR035919">
    <property type="entry name" value="EAL_sf"/>
</dbReference>
<dbReference type="Pfam" id="PF00990">
    <property type="entry name" value="GGDEF"/>
    <property type="match status" value="1"/>
</dbReference>
<dbReference type="Gene3D" id="3.30.70.270">
    <property type="match status" value="1"/>
</dbReference>
<dbReference type="STRING" id="45076.Lwor_1687"/>
<dbReference type="InterPro" id="IPR029787">
    <property type="entry name" value="Nucleotide_cyclase"/>
</dbReference>
<dbReference type="SUPFAM" id="SSF141868">
    <property type="entry name" value="EAL domain-like"/>
    <property type="match status" value="1"/>
</dbReference>
<dbReference type="AlphaFoldDB" id="A0A0W1AAK2"/>
<feature type="domain" description="PAC" evidence="2">
    <location>
        <begin position="123"/>
        <end position="175"/>
    </location>
</feature>
<proteinExistence type="predicted"/>
<dbReference type="InterPro" id="IPR035965">
    <property type="entry name" value="PAS-like_dom_sf"/>
</dbReference>
<dbReference type="InterPro" id="IPR029016">
    <property type="entry name" value="GAF-like_dom_sf"/>
</dbReference>
<gene>
    <name evidence="5" type="ORF">Lwor_1687</name>
</gene>
<dbReference type="GO" id="GO:0071111">
    <property type="term" value="F:cyclic-guanylate-specific phosphodiesterase activity"/>
    <property type="evidence" value="ECO:0007669"/>
    <property type="project" value="InterPro"/>
</dbReference>
<sequence>MDRQTLILVASILISVVFITGLVFIALLYKTRNNQNSSKSALYDYDDKQLFLEFTQNIQQVLWRLSTETNEFTFISRYAEQVFAQPLDLIDKKIETWLRFVVPEDQPKVMHALKRMKENPANNTLQIKILRADGIMAVLSLQLFPSLDAQGKIIAILGITSDVTTQFNAALQKRLRADLHKNLNKSNDLNSFTYSTLQSIGLAVGYDMGELWIFDEKENSLACIVSWFGEKLKNSVEHHQQFIISPQTQHEFPVICLNNNIIQYSTHKTHLKPMGANWDEKTVKLKEVVGIPIEVADKRIGVLCFYNQQILNLDVDGYRLLLDFAKEFGEYIQNKLLTKQLKYISDYDVLTGLHNHVSIEKKIKEMIANGTQSITVIKLRVNNFQLINFAFGYDVGNKILQEMSKKIVDFSTNFSNSLSYIDMIALIESGAFCFLSSQFRDKKMITDFVGVLLNLFKQPFKKNDIELFLSANVGISRYPQNGTTSEQLLGSAVMALLESSNEGSNRFKFATKDSFKKTSEHLEIENAIHHALENNELELYYQPKVSLKTGAIVGVEGLIRWHDPRNSMRTPEYFISVCEQSDLIFKVNEWVMATAIRDIARSEQPIRTSINLSARQFSTSYNLLEQLNQLSAQYGVDYQYLEMEVTETLLMTNRLYASKVISELRKLGVTISLDDFGTGYSSFAYLMNFAPDVIKMDKSFIDGIPEDSKSNKIVNAMISVAHSLGLKVVAEGVENAAQVGFLKSADCDEIQGYYFSKPVPFAEVQMMIKNDLRLSYSE</sequence>
<keyword evidence="1" id="KW-0472">Membrane</keyword>
<dbReference type="SMART" id="SM00267">
    <property type="entry name" value="GGDEF"/>
    <property type="match status" value="1"/>
</dbReference>
<evidence type="ECO:0000259" key="4">
    <source>
        <dbReference type="PROSITE" id="PS50887"/>
    </source>
</evidence>
<dbReference type="PROSITE" id="PS50887">
    <property type="entry name" value="GGDEF"/>
    <property type="match status" value="1"/>
</dbReference>
<dbReference type="EMBL" id="LNZC01000020">
    <property type="protein sequence ID" value="KTD78292.1"/>
    <property type="molecule type" value="Genomic_DNA"/>
</dbReference>
<name>A0A0W1AAK2_9GAMM</name>
<dbReference type="Gene3D" id="3.20.20.450">
    <property type="entry name" value="EAL domain"/>
    <property type="match status" value="1"/>
</dbReference>
<dbReference type="OrthoDB" id="5654237at2"/>
<dbReference type="Gene3D" id="3.30.450.20">
    <property type="entry name" value="PAS domain"/>
    <property type="match status" value="1"/>
</dbReference>
<dbReference type="PROSITE" id="PS50113">
    <property type="entry name" value="PAC"/>
    <property type="match status" value="1"/>
</dbReference>
<accession>A0A0W1AAK2</accession>
<dbReference type="CDD" id="cd01948">
    <property type="entry name" value="EAL"/>
    <property type="match status" value="1"/>
</dbReference>
<dbReference type="Gene3D" id="3.30.450.40">
    <property type="match status" value="1"/>
</dbReference>
<evidence type="ECO:0000313" key="5">
    <source>
        <dbReference type="EMBL" id="KTD78292.1"/>
    </source>
</evidence>
<evidence type="ECO:0000256" key="1">
    <source>
        <dbReference type="SAM" id="Phobius"/>
    </source>
</evidence>
<protein>
    <submittedName>
        <fullName evidence="5">Regulatory protein (GGDEF and EAL domains)</fullName>
    </submittedName>
</protein>
<keyword evidence="6" id="KW-1185">Reference proteome</keyword>
<feature type="domain" description="EAL" evidence="3">
    <location>
        <begin position="521"/>
        <end position="772"/>
    </location>
</feature>
<evidence type="ECO:0000313" key="6">
    <source>
        <dbReference type="Proteomes" id="UP000054662"/>
    </source>
</evidence>
<dbReference type="SUPFAM" id="SSF55073">
    <property type="entry name" value="Nucleotide cyclase"/>
    <property type="match status" value="1"/>
</dbReference>
<dbReference type="PATRIC" id="fig|45076.6.peg.1828"/>
<dbReference type="InterPro" id="IPR000160">
    <property type="entry name" value="GGDEF_dom"/>
</dbReference>
<evidence type="ECO:0000259" key="3">
    <source>
        <dbReference type="PROSITE" id="PS50883"/>
    </source>
</evidence>
<comment type="caution">
    <text evidence="5">The sequence shown here is derived from an EMBL/GenBank/DDBJ whole genome shotgun (WGS) entry which is preliminary data.</text>
</comment>
<dbReference type="InterPro" id="IPR001633">
    <property type="entry name" value="EAL_dom"/>
</dbReference>
<dbReference type="InterPro" id="IPR000700">
    <property type="entry name" value="PAS-assoc_C"/>
</dbReference>
<keyword evidence="1" id="KW-1133">Transmembrane helix</keyword>
<dbReference type="NCBIfam" id="TIGR00254">
    <property type="entry name" value="GGDEF"/>
    <property type="match status" value="1"/>
</dbReference>
<organism evidence="5 6">
    <name type="scientific">Legionella worsleiensis</name>
    <dbReference type="NCBI Taxonomy" id="45076"/>
    <lineage>
        <taxon>Bacteria</taxon>
        <taxon>Pseudomonadati</taxon>
        <taxon>Pseudomonadota</taxon>
        <taxon>Gammaproteobacteria</taxon>
        <taxon>Legionellales</taxon>
        <taxon>Legionellaceae</taxon>
        <taxon>Legionella</taxon>
    </lineage>
</organism>
<dbReference type="RefSeq" id="WP_058493477.1">
    <property type="nucleotide sequence ID" value="NZ_CBCRUR010000012.1"/>
</dbReference>